<feature type="region of interest" description="Disordered" evidence="1">
    <location>
        <begin position="347"/>
        <end position="369"/>
    </location>
</feature>
<sequence>MRTEVIKANSIAEATERILEELKEDPANTSRSIGSRNNVIYFDGWDGLGASTVLRAVAQRLTAMASSDEAPAGLKFDQIIHIDCSKWESRRSLQRAVAEQLELPAPVMDMFDRQAEEDDFHGIPEGSRTEIPQVLRAMFQRIQERNRRFLVIFHNGSTEEIDLAIFGFLLSGYSTNKVLWTFQGKLRLKPKMKVVKAIESETTGKTDVFLSASTTRHEEEDPRKLLMPFLVHQEATEVAASLVDNNTGGGRGIVDQPSQVVECFLYMLKLCCLGYHFNMGYDYDMATHSCNYWMCDAIIRQQERQGEATDASWQAADALRLAMPFDVDYYLRDHPYLPPSHLVMWGNDDHDNSSTTSQPGAPFPSPPNNSYGHLPVPASAIPNADMFQYFDNKLSVLKLCGRTFSLSSPPFINCRNLKFLWLDHCQVQDTADTTAGGEEEEEAMIRRCFQKLWVLDVRYTRCDGILSTRLLDFMTHLRELNVEGAQDWDVGQLQGRLPNIRKLRVTKSTVVCTSCSEDNLFLGMNKMELLEFSGNRTMQGGGVAANLSGISTSSNGLETMIITDGCVGIQKLSFRGCAKLKNLLLSGLFEDLCTLDLSGTAVKTVDLSAMTAQRLDELTLDNCDNLCAILWPPQGKRKIYLHKMHIDTTQSASTCRSREEKMKAGSSSTAATGSSSPRPMVLVNGAQPPSEFNWYISIKDTRLLRSFVPSFKNYFNDHLVHLEVSSPRCYPTVDVSGSENEGIKNETREEQQVVLSNRRQQHPQYNSNASMYYADVATVIVEEHLLQEGDGNGNDAPTITRTRPCPPPDARLGSSDCYLYTQDQQMKTKATMDSGAIATIPSIICDNAYILHVHDSLYNTSIPGPARWYNLRWCRVERCPRMEFIFTAPKLGGEGIVLMCYFLGTFWASQLPRARFMWDMSKLPLSQIHHRSFEEVTLLHLDFCPRLIHVLPFSSSVIDIRYLGTLEIVWCGDLRVVFPLLDTDIKNNEEQQQQKPPSMVDFPNLKRIHLHELPMLKSICGLRRMYAPYLKTIKIRGCWSLRHLPAVMSNRSNNKVDCDCEKEWWDRLEWDGLDGKHHPSLYRPVHSRYYKRKLLRGSVLI</sequence>
<name>A0A921QMM4_SORBI</name>
<protein>
    <recommendedName>
        <fullName evidence="2">Disease resistance protein At4g27190-like leucine-rich repeats domain-containing protein</fullName>
    </recommendedName>
</protein>
<dbReference type="EMBL" id="CM027685">
    <property type="protein sequence ID" value="KAG0524824.1"/>
    <property type="molecule type" value="Genomic_DNA"/>
</dbReference>
<feature type="domain" description="Disease resistance protein At4g27190-like leucine-rich repeats" evidence="2">
    <location>
        <begin position="928"/>
        <end position="1044"/>
    </location>
</feature>
<comment type="caution">
    <text evidence="3">The sequence shown here is derived from an EMBL/GenBank/DDBJ whole genome shotgun (WGS) entry which is preliminary data.</text>
</comment>
<dbReference type="PANTHER" id="PTHR33463:SF148">
    <property type="entry name" value="NB-ARC DOMAIN-CONTAINING PROTEIN"/>
    <property type="match status" value="1"/>
</dbReference>
<proteinExistence type="predicted"/>
<dbReference type="InterPro" id="IPR050905">
    <property type="entry name" value="Plant_NBS-LRR"/>
</dbReference>
<dbReference type="Proteomes" id="UP000807115">
    <property type="component" value="Chromosome 6"/>
</dbReference>
<reference evidence="3" key="2">
    <citation type="submission" date="2020-10" db="EMBL/GenBank/DDBJ databases">
        <authorList>
            <person name="Cooper E.A."/>
            <person name="Brenton Z.W."/>
            <person name="Flinn B.S."/>
            <person name="Jenkins J."/>
            <person name="Shu S."/>
            <person name="Flowers D."/>
            <person name="Luo F."/>
            <person name="Wang Y."/>
            <person name="Xia P."/>
            <person name="Barry K."/>
            <person name="Daum C."/>
            <person name="Lipzen A."/>
            <person name="Yoshinaga Y."/>
            <person name="Schmutz J."/>
            <person name="Saski C."/>
            <person name="Vermerris W."/>
            <person name="Kresovich S."/>
        </authorList>
    </citation>
    <scope>NUCLEOTIDE SEQUENCE</scope>
</reference>
<dbReference type="Gene3D" id="3.80.10.10">
    <property type="entry name" value="Ribonuclease Inhibitor"/>
    <property type="match status" value="2"/>
</dbReference>
<evidence type="ECO:0000259" key="2">
    <source>
        <dbReference type="Pfam" id="PF23247"/>
    </source>
</evidence>
<dbReference type="SUPFAM" id="SSF52058">
    <property type="entry name" value="L domain-like"/>
    <property type="match status" value="1"/>
</dbReference>
<accession>A0A921QMM4</accession>
<evidence type="ECO:0000313" key="4">
    <source>
        <dbReference type="Proteomes" id="UP000807115"/>
    </source>
</evidence>
<organism evidence="3 4">
    <name type="scientific">Sorghum bicolor</name>
    <name type="common">Sorghum</name>
    <name type="synonym">Sorghum vulgare</name>
    <dbReference type="NCBI Taxonomy" id="4558"/>
    <lineage>
        <taxon>Eukaryota</taxon>
        <taxon>Viridiplantae</taxon>
        <taxon>Streptophyta</taxon>
        <taxon>Embryophyta</taxon>
        <taxon>Tracheophyta</taxon>
        <taxon>Spermatophyta</taxon>
        <taxon>Magnoliopsida</taxon>
        <taxon>Liliopsida</taxon>
        <taxon>Poales</taxon>
        <taxon>Poaceae</taxon>
        <taxon>PACMAD clade</taxon>
        <taxon>Panicoideae</taxon>
        <taxon>Andropogonodae</taxon>
        <taxon>Andropogoneae</taxon>
        <taxon>Sorghinae</taxon>
        <taxon>Sorghum</taxon>
    </lineage>
</organism>
<gene>
    <name evidence="3" type="ORF">BDA96_06G001500</name>
</gene>
<evidence type="ECO:0000313" key="3">
    <source>
        <dbReference type="EMBL" id="KAG0524824.1"/>
    </source>
</evidence>
<dbReference type="InterPro" id="IPR032675">
    <property type="entry name" value="LRR_dom_sf"/>
</dbReference>
<feature type="region of interest" description="Disordered" evidence="1">
    <location>
        <begin position="652"/>
        <end position="680"/>
    </location>
</feature>
<dbReference type="Pfam" id="PF23247">
    <property type="entry name" value="LRR_RPS2"/>
    <property type="match status" value="1"/>
</dbReference>
<dbReference type="AlphaFoldDB" id="A0A921QMM4"/>
<dbReference type="PANTHER" id="PTHR33463">
    <property type="entry name" value="NB-ARC DOMAIN-CONTAINING PROTEIN-RELATED"/>
    <property type="match status" value="1"/>
</dbReference>
<dbReference type="InterPro" id="IPR057135">
    <property type="entry name" value="At4g27190-like_LRR"/>
</dbReference>
<feature type="compositionally biased region" description="Low complexity" evidence="1">
    <location>
        <begin position="664"/>
        <end position="676"/>
    </location>
</feature>
<reference evidence="3" key="1">
    <citation type="journal article" date="2019" name="BMC Genomics">
        <title>A new reference genome for Sorghum bicolor reveals high levels of sequence similarity between sweet and grain genotypes: implications for the genetics of sugar metabolism.</title>
        <authorList>
            <person name="Cooper E.A."/>
            <person name="Brenton Z.W."/>
            <person name="Flinn B.S."/>
            <person name="Jenkins J."/>
            <person name="Shu S."/>
            <person name="Flowers D."/>
            <person name="Luo F."/>
            <person name="Wang Y."/>
            <person name="Xia P."/>
            <person name="Barry K."/>
            <person name="Daum C."/>
            <person name="Lipzen A."/>
            <person name="Yoshinaga Y."/>
            <person name="Schmutz J."/>
            <person name="Saski C."/>
            <person name="Vermerris W."/>
            <person name="Kresovich S."/>
        </authorList>
    </citation>
    <scope>NUCLEOTIDE SEQUENCE</scope>
</reference>
<evidence type="ECO:0000256" key="1">
    <source>
        <dbReference type="SAM" id="MobiDB-lite"/>
    </source>
</evidence>